<keyword evidence="1" id="KW-1133">Transmembrane helix</keyword>
<name>A0A9W4L3F1_9BACI</name>
<dbReference type="RefSeq" id="WP_230303057.1">
    <property type="nucleotide sequence ID" value="NZ_CAKKMG010000062.1"/>
</dbReference>
<organism evidence="2 3">
    <name type="scientific">Peribacillus simplex</name>
    <dbReference type="NCBI Taxonomy" id="1478"/>
    <lineage>
        <taxon>Bacteria</taxon>
        <taxon>Bacillati</taxon>
        <taxon>Bacillota</taxon>
        <taxon>Bacilli</taxon>
        <taxon>Bacillales</taxon>
        <taxon>Bacillaceae</taxon>
        <taxon>Peribacillus</taxon>
    </lineage>
</organism>
<sequence length="225" mass="26384">MGTKSEKFKQIVMIVSLSLLIFSPLIIHPIITAKLEERNVYQEALLALEKPDYMVALRSFEKIADYKDSRKKMDEIYVKIGKLVPEMIEKEMFYEGYYLDEYIEILLKVPKYEKQAEEMKEAAALAEAKHLNKVRGKLSVTVPYEGMSENDIRFSSWGEPTEINKEANYDSLRDDRRVKHYKWVEKDELGRTRSIKTLMVKQGAVWGEPVVSRYYPLSILDWRSL</sequence>
<keyword evidence="1" id="KW-0472">Membrane</keyword>
<dbReference type="AlphaFoldDB" id="A0A9W4L3F1"/>
<protein>
    <submittedName>
        <fullName evidence="2">Uncharacterized protein</fullName>
    </submittedName>
</protein>
<keyword evidence="1" id="KW-0812">Transmembrane</keyword>
<comment type="caution">
    <text evidence="2">The sequence shown here is derived from an EMBL/GenBank/DDBJ whole genome shotgun (WGS) entry which is preliminary data.</text>
</comment>
<reference evidence="2" key="1">
    <citation type="submission" date="2021-11" db="EMBL/GenBank/DDBJ databases">
        <authorList>
            <person name="Bulgarelli D."/>
        </authorList>
    </citation>
    <scope>NUCLEOTIDE SEQUENCE</scope>
    <source>
        <strain evidence="2">Bi133</strain>
    </source>
</reference>
<evidence type="ECO:0000313" key="2">
    <source>
        <dbReference type="EMBL" id="CAH0271123.1"/>
    </source>
</evidence>
<evidence type="ECO:0000256" key="1">
    <source>
        <dbReference type="SAM" id="Phobius"/>
    </source>
</evidence>
<gene>
    <name evidence="2" type="ORF">SRABI133_03665</name>
</gene>
<feature type="transmembrane region" description="Helical" evidence="1">
    <location>
        <begin position="12"/>
        <end position="31"/>
    </location>
</feature>
<proteinExistence type="predicted"/>
<dbReference type="EMBL" id="CAKKMG010000062">
    <property type="protein sequence ID" value="CAH0271123.1"/>
    <property type="molecule type" value="Genomic_DNA"/>
</dbReference>
<accession>A0A9W4L3F1</accession>
<dbReference type="Proteomes" id="UP000789326">
    <property type="component" value="Unassembled WGS sequence"/>
</dbReference>
<evidence type="ECO:0000313" key="3">
    <source>
        <dbReference type="Proteomes" id="UP000789326"/>
    </source>
</evidence>